<dbReference type="Proteomes" id="UP001604336">
    <property type="component" value="Unassembled WGS sequence"/>
</dbReference>
<dbReference type="GO" id="GO:0016301">
    <property type="term" value="F:kinase activity"/>
    <property type="evidence" value="ECO:0007669"/>
    <property type="project" value="UniProtKB-KW"/>
</dbReference>
<keyword evidence="2" id="KW-0418">Kinase</keyword>
<dbReference type="PROSITE" id="PS00107">
    <property type="entry name" value="PROTEIN_KINASE_ATP"/>
    <property type="match status" value="1"/>
</dbReference>
<proteinExistence type="predicted"/>
<feature type="binding site" evidence="1">
    <location>
        <position position="176"/>
    </location>
    <ligand>
        <name>ATP</name>
        <dbReference type="ChEBI" id="CHEBI:30616"/>
    </ligand>
</feature>
<dbReference type="Gene3D" id="3.30.200.20">
    <property type="entry name" value="Phosphorylase Kinase, domain 1"/>
    <property type="match status" value="1"/>
</dbReference>
<keyword evidence="1" id="KW-0067">ATP-binding</keyword>
<sequence>MNSAIYPLYFFYLSLFERIFGIELLKVKPRPLFIRTSKKSQFSILKRSLSQNPVKSQSYAHSADEPFTEITGIATAAPPPPPLISTILSYLRNPFVSFTAMAPETSSTSVSTNSNIRGVLTHGGKYVRYNLYGNLFEVSSKYVPPIRPIGRGAYGLVWLVQSSIKTWFRLKSLVRKNSRILTVD</sequence>
<keyword evidence="3" id="KW-1185">Reference proteome</keyword>
<evidence type="ECO:0000256" key="1">
    <source>
        <dbReference type="PROSITE-ProRule" id="PRU10141"/>
    </source>
</evidence>
<dbReference type="AlphaFoldDB" id="A0ABD1TXM7"/>
<organism evidence="2 3">
    <name type="scientific">Abeliophyllum distichum</name>
    <dbReference type="NCBI Taxonomy" id="126358"/>
    <lineage>
        <taxon>Eukaryota</taxon>
        <taxon>Viridiplantae</taxon>
        <taxon>Streptophyta</taxon>
        <taxon>Embryophyta</taxon>
        <taxon>Tracheophyta</taxon>
        <taxon>Spermatophyta</taxon>
        <taxon>Magnoliopsida</taxon>
        <taxon>eudicotyledons</taxon>
        <taxon>Gunneridae</taxon>
        <taxon>Pentapetalae</taxon>
        <taxon>asterids</taxon>
        <taxon>lamiids</taxon>
        <taxon>Lamiales</taxon>
        <taxon>Oleaceae</taxon>
        <taxon>Forsythieae</taxon>
        <taxon>Abeliophyllum</taxon>
    </lineage>
</organism>
<evidence type="ECO:0000313" key="2">
    <source>
        <dbReference type="EMBL" id="KAL2517175.1"/>
    </source>
</evidence>
<protein>
    <submittedName>
        <fullName evidence="2">Mitogen-activated protein kinase</fullName>
    </submittedName>
</protein>
<evidence type="ECO:0000313" key="3">
    <source>
        <dbReference type="Proteomes" id="UP001604336"/>
    </source>
</evidence>
<comment type="caution">
    <text evidence="2">The sequence shown here is derived from an EMBL/GenBank/DDBJ whole genome shotgun (WGS) entry which is preliminary data.</text>
</comment>
<dbReference type="EMBL" id="JBFOLK010000004">
    <property type="protein sequence ID" value="KAL2517175.1"/>
    <property type="molecule type" value="Genomic_DNA"/>
</dbReference>
<dbReference type="GO" id="GO:0005524">
    <property type="term" value="F:ATP binding"/>
    <property type="evidence" value="ECO:0007669"/>
    <property type="project" value="UniProtKB-UniRule"/>
</dbReference>
<gene>
    <name evidence="2" type="ORF">Adt_13422</name>
</gene>
<reference evidence="3" key="1">
    <citation type="submission" date="2024-07" db="EMBL/GenBank/DDBJ databases">
        <title>Two chromosome-level genome assemblies of Korean endemic species Abeliophyllum distichum and Forsythia ovata (Oleaceae).</title>
        <authorList>
            <person name="Jang H."/>
        </authorList>
    </citation>
    <scope>NUCLEOTIDE SEQUENCE [LARGE SCALE GENOMIC DNA]</scope>
</reference>
<keyword evidence="1" id="KW-0547">Nucleotide-binding</keyword>
<name>A0ABD1TXM7_9LAMI</name>
<keyword evidence="2" id="KW-0808">Transferase</keyword>
<accession>A0ABD1TXM7</accession>
<dbReference type="InterPro" id="IPR017441">
    <property type="entry name" value="Protein_kinase_ATP_BS"/>
</dbReference>